<dbReference type="Pfam" id="PF05658">
    <property type="entry name" value="YadA_head"/>
    <property type="match status" value="3"/>
</dbReference>
<evidence type="ECO:0000313" key="3">
    <source>
        <dbReference type="Proteomes" id="UP000001654"/>
    </source>
</evidence>
<name>D5BG57_ZUNPS</name>
<dbReference type="Proteomes" id="UP000001654">
    <property type="component" value="Chromosome"/>
</dbReference>
<dbReference type="EMBL" id="CP001650">
    <property type="protein sequence ID" value="ADF53170.1"/>
    <property type="molecule type" value="Genomic_DNA"/>
</dbReference>
<sequence>MKIITPNRVFSALFFILINFTSGIAQVGIGTDSPDASSILDIKSKNAGLLIPRLELKGINYSTPVSKPANGLLVYNINTQNDVTPGFYFWANDKWNRISETVNAWNTSGNKNTTDDNFLGTTDSRPLNFRVADNKIASFGTSNNISFGLNATAANRNAIAIGDQANAATSNSIAFGYVSNSTGDNAVSIGWDAIASGKDAYAIGRSSRSENSNTVAIGRDANANGANGISLGVGAKSSGSNATAIGYQANATQDNSIILGNSSSSSNRVGIGTNTPNQTSILDVNSTSKGALIPRMTAAQRTAITNPATGLLVYDTTRKCLSQQVGTPSSPDWVCISGNVVRFFYLPSLNIDTSTKGTGRTVNLYQSYKDQFSSPVVSSPGASGIPYFKSASDLEYYVTAYDTSVLSNLSINSNGVLTYDVIGSATPCSFINVVLVVK</sequence>
<dbReference type="KEGG" id="zpr:ZPR_2850"/>
<gene>
    <name evidence="2" type="ordered locus">ZPR_2850</name>
</gene>
<dbReference type="GO" id="GO:0019867">
    <property type="term" value="C:outer membrane"/>
    <property type="evidence" value="ECO:0007669"/>
    <property type="project" value="InterPro"/>
</dbReference>
<dbReference type="Gene3D" id="2.150.10.10">
    <property type="entry name" value="Serralysin-like metalloprotease, C-terminal"/>
    <property type="match status" value="2"/>
</dbReference>
<dbReference type="InterPro" id="IPR008640">
    <property type="entry name" value="Adhesin_Head_dom"/>
</dbReference>
<dbReference type="AlphaFoldDB" id="D5BG57"/>
<dbReference type="RefSeq" id="WP_013072267.1">
    <property type="nucleotide sequence ID" value="NC_014041.1"/>
</dbReference>
<dbReference type="STRING" id="655815.ZPR_2850"/>
<feature type="domain" description="Trimeric autotransporter adhesin YadA-like head" evidence="1">
    <location>
        <begin position="238"/>
        <end position="257"/>
    </location>
</feature>
<dbReference type="CDD" id="cd12820">
    <property type="entry name" value="LbR_YadA-like"/>
    <property type="match status" value="1"/>
</dbReference>
<dbReference type="SUPFAM" id="SSF101967">
    <property type="entry name" value="Adhesin YadA, collagen-binding domain"/>
    <property type="match status" value="1"/>
</dbReference>
<dbReference type="InterPro" id="IPR011049">
    <property type="entry name" value="Serralysin-like_metalloprot_C"/>
</dbReference>
<keyword evidence="3" id="KW-1185">Reference proteome</keyword>
<dbReference type="HOGENOM" id="CLU_046991_0_0_10"/>
<dbReference type="eggNOG" id="COG5295">
    <property type="taxonomic scope" value="Bacteria"/>
</dbReference>
<feature type="domain" description="Trimeric autotransporter adhesin YadA-like head" evidence="1">
    <location>
        <begin position="195"/>
        <end position="221"/>
    </location>
</feature>
<dbReference type="OrthoDB" id="9808953at2"/>
<evidence type="ECO:0000313" key="2">
    <source>
        <dbReference type="EMBL" id="ADF53170.1"/>
    </source>
</evidence>
<reference evidence="2 3" key="1">
    <citation type="journal article" date="2010" name="BMC Genomics">
        <title>The complete genome of Zunongwangia profunda SM-A87 reveals its adaptation to the deep-sea environment and ecological role in sedimentary organic nitrogen degradation.</title>
        <authorList>
            <person name="Qin Q.L."/>
            <person name="Zhang X.Y."/>
            <person name="Wang X.M."/>
            <person name="Liu G.M."/>
            <person name="Chen X.L."/>
            <person name="Xie B.B."/>
            <person name="Dang H.Y."/>
            <person name="Zhou B.C."/>
            <person name="Yu J."/>
            <person name="Zhang Y.Z."/>
        </authorList>
    </citation>
    <scope>NUCLEOTIDE SEQUENCE [LARGE SCALE GENOMIC DNA]</scope>
    <source>
        <strain evidence="3">DSM 18752 / CCTCC AB 206139 / SM-A87</strain>
    </source>
</reference>
<protein>
    <submittedName>
        <fullName evidence="2">Hep_Hag family protein</fullName>
    </submittedName>
</protein>
<feature type="domain" description="Trimeric autotransporter adhesin YadA-like head" evidence="1">
    <location>
        <begin position="156"/>
        <end position="177"/>
    </location>
</feature>
<evidence type="ECO:0000259" key="1">
    <source>
        <dbReference type="Pfam" id="PF05658"/>
    </source>
</evidence>
<organism evidence="2 3">
    <name type="scientific">Zunongwangia profunda (strain DSM 18752 / CCTCC AB 206139 / SM-A87)</name>
    <name type="common">Wangia profunda</name>
    <dbReference type="NCBI Taxonomy" id="655815"/>
    <lineage>
        <taxon>Bacteria</taxon>
        <taxon>Pseudomonadati</taxon>
        <taxon>Bacteroidota</taxon>
        <taxon>Flavobacteriia</taxon>
        <taxon>Flavobacteriales</taxon>
        <taxon>Flavobacteriaceae</taxon>
        <taxon>Zunongwangia</taxon>
    </lineage>
</organism>
<proteinExistence type="predicted"/>
<accession>D5BG57</accession>